<dbReference type="SFLD" id="SFLDS00003">
    <property type="entry name" value="Haloacid_Dehalogenase"/>
    <property type="match status" value="1"/>
</dbReference>
<sequence>MSCKLICIDMDGTLLNDEKTINEENLVAIKKAHDKGVRIAVCTGRLFTSAKYFGDVIGVKAPIIASNGAYIREKDEERIIYKLELGVKNLIKIQDIVGKYKLRVYYNTADSVIAANGFPKNYAYAKMNEKLKEDFKIGLIDSKDIYKTIEEKGSEILKCICISEDGLDTYKAKKELLDLNEFEVVSSGEDNIEIMHKGNSKGRAVKELAEIFGISREEVMCIGDNENDLSMIEYAGIGVAMGNGSELVKKAADYITDTNNNSGVARAIEKFVLSTGNEI</sequence>
<dbReference type="CDD" id="cd07516">
    <property type="entry name" value="HAD_Pase"/>
    <property type="match status" value="1"/>
</dbReference>
<dbReference type="Pfam" id="PF08282">
    <property type="entry name" value="Hydrolase_3"/>
    <property type="match status" value="1"/>
</dbReference>
<dbReference type="Gene3D" id="3.30.1240.10">
    <property type="match status" value="1"/>
</dbReference>
<keyword evidence="2" id="KW-1185">Reference proteome</keyword>
<evidence type="ECO:0000313" key="1">
    <source>
        <dbReference type="EMBL" id="SMC23914.1"/>
    </source>
</evidence>
<dbReference type="PANTHER" id="PTHR10000">
    <property type="entry name" value="PHOSPHOSERINE PHOSPHATASE"/>
    <property type="match status" value="1"/>
</dbReference>
<dbReference type="Gene3D" id="3.40.50.1000">
    <property type="entry name" value="HAD superfamily/HAD-like"/>
    <property type="match status" value="1"/>
</dbReference>
<dbReference type="InterPro" id="IPR036412">
    <property type="entry name" value="HAD-like_sf"/>
</dbReference>
<evidence type="ECO:0008006" key="3">
    <source>
        <dbReference type="Google" id="ProtNLM"/>
    </source>
</evidence>
<dbReference type="NCBIfam" id="TIGR00099">
    <property type="entry name" value="Cof-subfamily"/>
    <property type="match status" value="1"/>
</dbReference>
<dbReference type="InterPro" id="IPR006379">
    <property type="entry name" value="HAD-SF_hydro_IIB"/>
</dbReference>
<dbReference type="PROSITE" id="PS01228">
    <property type="entry name" value="COF_1"/>
    <property type="match status" value="1"/>
</dbReference>
<dbReference type="EMBL" id="FWXH01000006">
    <property type="protein sequence ID" value="SMC23914.1"/>
    <property type="molecule type" value="Genomic_DNA"/>
</dbReference>
<name>A0A1W1XJH6_9CLOT</name>
<dbReference type="AlphaFoldDB" id="A0A1W1XJH6"/>
<accession>A0A1W1XJH6</accession>
<dbReference type="SFLD" id="SFLDG01140">
    <property type="entry name" value="C2.B:_Phosphomannomutase_and_P"/>
    <property type="match status" value="1"/>
</dbReference>
<dbReference type="PANTHER" id="PTHR10000:SF8">
    <property type="entry name" value="HAD SUPERFAMILY HYDROLASE-LIKE, TYPE 3"/>
    <property type="match status" value="1"/>
</dbReference>
<gene>
    <name evidence="1" type="ORF">SAMN02745134_02032</name>
</gene>
<dbReference type="InterPro" id="IPR023214">
    <property type="entry name" value="HAD_sf"/>
</dbReference>
<dbReference type="InterPro" id="IPR000150">
    <property type="entry name" value="Cof"/>
</dbReference>
<dbReference type="SFLD" id="SFLDG01144">
    <property type="entry name" value="C2.B.4:_PGP_Like"/>
    <property type="match status" value="1"/>
</dbReference>
<dbReference type="SUPFAM" id="SSF56784">
    <property type="entry name" value="HAD-like"/>
    <property type="match status" value="1"/>
</dbReference>
<evidence type="ECO:0000313" key="2">
    <source>
        <dbReference type="Proteomes" id="UP000192468"/>
    </source>
</evidence>
<dbReference type="PRINTS" id="PR00119">
    <property type="entry name" value="CATATPASE"/>
</dbReference>
<protein>
    <recommendedName>
        <fullName evidence="3">Cof subfamily of IIB subfamily of haloacid dehalogenase superfamily/HAD-superfamily hydrolase, subfamily IIB</fullName>
    </recommendedName>
</protein>
<dbReference type="OrthoDB" id="9781413at2"/>
<dbReference type="GO" id="GO:0005829">
    <property type="term" value="C:cytosol"/>
    <property type="evidence" value="ECO:0007669"/>
    <property type="project" value="TreeGrafter"/>
</dbReference>
<dbReference type="RefSeq" id="WP_084115718.1">
    <property type="nucleotide sequence ID" value="NZ_FWXH01000006.1"/>
</dbReference>
<dbReference type="Proteomes" id="UP000192468">
    <property type="component" value="Unassembled WGS sequence"/>
</dbReference>
<dbReference type="PROSITE" id="PS01229">
    <property type="entry name" value="COF_2"/>
    <property type="match status" value="1"/>
</dbReference>
<dbReference type="GO" id="GO:0016791">
    <property type="term" value="F:phosphatase activity"/>
    <property type="evidence" value="ECO:0007669"/>
    <property type="project" value="TreeGrafter"/>
</dbReference>
<dbReference type="STRING" id="1121291.SAMN02745134_02032"/>
<proteinExistence type="predicted"/>
<organism evidence="1 2">
    <name type="scientific">Clostridium acidisoli DSM 12555</name>
    <dbReference type="NCBI Taxonomy" id="1121291"/>
    <lineage>
        <taxon>Bacteria</taxon>
        <taxon>Bacillati</taxon>
        <taxon>Bacillota</taxon>
        <taxon>Clostridia</taxon>
        <taxon>Eubacteriales</taxon>
        <taxon>Clostridiaceae</taxon>
        <taxon>Clostridium</taxon>
    </lineage>
</organism>
<reference evidence="1 2" key="1">
    <citation type="submission" date="2017-04" db="EMBL/GenBank/DDBJ databases">
        <authorList>
            <person name="Afonso C.L."/>
            <person name="Miller P.J."/>
            <person name="Scott M.A."/>
            <person name="Spackman E."/>
            <person name="Goraichik I."/>
            <person name="Dimitrov K.M."/>
            <person name="Suarez D.L."/>
            <person name="Swayne D.E."/>
        </authorList>
    </citation>
    <scope>NUCLEOTIDE SEQUENCE [LARGE SCALE GENOMIC DNA]</scope>
    <source>
        <strain evidence="1 2">DSM 12555</strain>
    </source>
</reference>
<dbReference type="NCBIfam" id="TIGR01484">
    <property type="entry name" value="HAD-SF-IIB"/>
    <property type="match status" value="1"/>
</dbReference>
<dbReference type="GO" id="GO:0000287">
    <property type="term" value="F:magnesium ion binding"/>
    <property type="evidence" value="ECO:0007669"/>
    <property type="project" value="TreeGrafter"/>
</dbReference>